<dbReference type="Pfam" id="PF01844">
    <property type="entry name" value="HNH"/>
    <property type="match status" value="1"/>
</dbReference>
<dbReference type="Gene3D" id="1.10.30.50">
    <property type="match status" value="1"/>
</dbReference>
<protein>
    <submittedName>
        <fullName evidence="2">HNH endonuclease</fullName>
    </submittedName>
</protein>
<dbReference type="STRING" id="77635.BISU_1093"/>
<dbReference type="GO" id="GO:0004519">
    <property type="term" value="F:endonuclease activity"/>
    <property type="evidence" value="ECO:0007669"/>
    <property type="project" value="UniProtKB-KW"/>
</dbReference>
<dbReference type="OrthoDB" id="5244068at2"/>
<name>A0A087E8F5_9BIFI</name>
<dbReference type="EMBL" id="JGZR01000005">
    <property type="protein sequence ID" value="KFJ04056.1"/>
    <property type="molecule type" value="Genomic_DNA"/>
</dbReference>
<dbReference type="eggNOG" id="COG1403">
    <property type="taxonomic scope" value="Bacteria"/>
</dbReference>
<accession>A0A087E8F5</accession>
<dbReference type="eggNOG" id="COG1479">
    <property type="taxonomic scope" value="Bacteria"/>
</dbReference>
<keyword evidence="2" id="KW-0540">Nuclease</keyword>
<keyword evidence="3" id="KW-1185">Reference proteome</keyword>
<evidence type="ECO:0000313" key="3">
    <source>
        <dbReference type="Proteomes" id="UP000029055"/>
    </source>
</evidence>
<dbReference type="SMART" id="SM00507">
    <property type="entry name" value="HNHc"/>
    <property type="match status" value="1"/>
</dbReference>
<dbReference type="AlphaFoldDB" id="A0A087E8F5"/>
<feature type="domain" description="HNH nuclease" evidence="1">
    <location>
        <begin position="213"/>
        <end position="266"/>
    </location>
</feature>
<organism evidence="2 3">
    <name type="scientific">Bifidobacterium subtile</name>
    <dbReference type="NCBI Taxonomy" id="77635"/>
    <lineage>
        <taxon>Bacteria</taxon>
        <taxon>Bacillati</taxon>
        <taxon>Actinomycetota</taxon>
        <taxon>Actinomycetes</taxon>
        <taxon>Bifidobacteriales</taxon>
        <taxon>Bifidobacteriaceae</taxon>
        <taxon>Bifidobacterium</taxon>
    </lineage>
</organism>
<evidence type="ECO:0000313" key="2">
    <source>
        <dbReference type="EMBL" id="KFJ04056.1"/>
    </source>
</evidence>
<dbReference type="Proteomes" id="UP000029055">
    <property type="component" value="Unassembled WGS sequence"/>
</dbReference>
<reference evidence="2 3" key="1">
    <citation type="submission" date="2014-03" db="EMBL/GenBank/DDBJ databases">
        <title>Genomics of Bifidobacteria.</title>
        <authorList>
            <person name="Ventura M."/>
            <person name="Milani C."/>
            <person name="Lugli G.A."/>
        </authorList>
    </citation>
    <scope>NUCLEOTIDE SEQUENCE [LARGE SCALE GENOMIC DNA]</scope>
    <source>
        <strain evidence="2 3">LMG 11597</strain>
    </source>
</reference>
<dbReference type="GO" id="GO:0003676">
    <property type="term" value="F:nucleic acid binding"/>
    <property type="evidence" value="ECO:0007669"/>
    <property type="project" value="InterPro"/>
</dbReference>
<keyword evidence="2" id="KW-0255">Endonuclease</keyword>
<dbReference type="CDD" id="cd00085">
    <property type="entry name" value="HNHc"/>
    <property type="match status" value="1"/>
</dbReference>
<comment type="caution">
    <text evidence="2">The sequence shown here is derived from an EMBL/GenBank/DDBJ whole genome shotgun (WGS) entry which is preliminary data.</text>
</comment>
<gene>
    <name evidence="2" type="ORF">BISU_1093</name>
</gene>
<proteinExistence type="predicted"/>
<evidence type="ECO:0000259" key="1">
    <source>
        <dbReference type="SMART" id="SM00507"/>
    </source>
</evidence>
<keyword evidence="2" id="KW-0378">Hydrolase</keyword>
<dbReference type="InterPro" id="IPR003615">
    <property type="entry name" value="HNH_nuc"/>
</dbReference>
<sequence>MNFSNLPDDVQERILDYELFVYVCDGTDSEKLKWFKTINIAGERLTDQELRNAVYAGTWTASAKKYFSKTNCAASRYGSNVGCEGYVRGESIRQEILETAMSWISDRDGISIDEYMSRHQEDQTAQELWSYFRTVIDWVEGLFTKYRKEMKGLPWGLWYNELNGHTADLKPKELEEKVSELMADDDVTRKAGVYEYLLFGDEKALSIRAFSNRDKRQAYERQKGICPLCGKHFELDKMQADHIKPWSEGGHTVPENCQMLCTQDNIRKSNH</sequence>
<dbReference type="GO" id="GO:0008270">
    <property type="term" value="F:zinc ion binding"/>
    <property type="evidence" value="ECO:0007669"/>
    <property type="project" value="InterPro"/>
</dbReference>
<dbReference type="RefSeq" id="WP_024463329.1">
    <property type="nucleotide sequence ID" value="NZ_CP062939.1"/>
</dbReference>
<dbReference type="InterPro" id="IPR002711">
    <property type="entry name" value="HNH"/>
</dbReference>